<keyword evidence="7" id="KW-1185">Reference proteome</keyword>
<proteinExistence type="inferred from homology"/>
<protein>
    <submittedName>
        <fullName evidence="6">Polygalacturonase</fullName>
    </submittedName>
</protein>
<evidence type="ECO:0000256" key="3">
    <source>
        <dbReference type="ARBA" id="ARBA00023295"/>
    </source>
</evidence>
<reference evidence="6 7" key="1">
    <citation type="submission" date="2016-10" db="EMBL/GenBank/DDBJ databases">
        <authorList>
            <person name="de Groot N.N."/>
        </authorList>
    </citation>
    <scope>NUCLEOTIDE SEQUENCE [LARGE SCALE GENOMIC DNA]</scope>
    <source>
        <strain evidence="6 7">DSM 22489</strain>
    </source>
</reference>
<keyword evidence="2 4" id="KW-0378">Hydrolase</keyword>
<dbReference type="GO" id="GO:0005975">
    <property type="term" value="P:carbohydrate metabolic process"/>
    <property type="evidence" value="ECO:0007669"/>
    <property type="project" value="InterPro"/>
</dbReference>
<sequence length="482" mass="50200">MSPYSQAMALAALLLPAAVVAQDARVVKEPAIPPACVRLAAHLTAVNDGTYNKLAPEDERKLDTERIQKAIDSCGAGKAVVLEAQGPANAFVSGALDLRAGVTLVVAQGTTLFETLDPKVLEISPGSCGVVSAGPGRGCKPLITVSHVTGVGIMGEGVIDGRGGEPILGTTTSAWDLAQAALKDGGGQKVSRLIVADHADDFTLYRITLRNSPNFHVSYNAGDGFTVWGVKIDTVHRIANAVHPLSRNTDGIDPGNGSKNITVTQSYFREGDDNIAIKGGPGGVTNMSVIHNHFYWGHGMSIGSETNGGVSRIRVSDLTLDGTDSGIRIKSTGARGGLVHDVVYDDICIRNSGRPLDITAAYAANGPVKGDSPPTFRDITLRNVSISGGGQILFDGYDHDHRAQLNLDGVYLTDAADSAHPYTYTFDHADIVFGLGGSNLQLPAGNDATVTHVAGEGAPAAGPQVQRPAPSCAERFVPFPAS</sequence>
<dbReference type="SMART" id="SM00710">
    <property type="entry name" value="PbH1"/>
    <property type="match status" value="4"/>
</dbReference>
<evidence type="ECO:0000313" key="7">
    <source>
        <dbReference type="Proteomes" id="UP000236728"/>
    </source>
</evidence>
<dbReference type="EMBL" id="FNVA01000002">
    <property type="protein sequence ID" value="SEF90208.1"/>
    <property type="molecule type" value="Genomic_DNA"/>
</dbReference>
<dbReference type="Gene3D" id="2.160.20.10">
    <property type="entry name" value="Single-stranded right-handed beta-helix, Pectin lyase-like"/>
    <property type="match status" value="1"/>
</dbReference>
<dbReference type="InterPro" id="IPR051801">
    <property type="entry name" value="GH28_Enzymes"/>
</dbReference>
<evidence type="ECO:0000256" key="5">
    <source>
        <dbReference type="SAM" id="SignalP"/>
    </source>
</evidence>
<evidence type="ECO:0000256" key="4">
    <source>
        <dbReference type="RuleBase" id="RU361169"/>
    </source>
</evidence>
<evidence type="ECO:0000313" key="6">
    <source>
        <dbReference type="EMBL" id="SEF90208.1"/>
    </source>
</evidence>
<feature type="signal peptide" evidence="5">
    <location>
        <begin position="1"/>
        <end position="21"/>
    </location>
</feature>
<dbReference type="InterPro" id="IPR011050">
    <property type="entry name" value="Pectin_lyase_fold/virulence"/>
</dbReference>
<keyword evidence="3 4" id="KW-0326">Glycosidase</keyword>
<evidence type="ECO:0000256" key="1">
    <source>
        <dbReference type="ARBA" id="ARBA00008834"/>
    </source>
</evidence>
<dbReference type="SUPFAM" id="SSF51126">
    <property type="entry name" value="Pectin lyase-like"/>
    <property type="match status" value="1"/>
</dbReference>
<gene>
    <name evidence="6" type="ORF">SAMN05421819_1293</name>
</gene>
<feature type="chain" id="PRO_5009287569" evidence="5">
    <location>
        <begin position="22"/>
        <end position="482"/>
    </location>
</feature>
<dbReference type="OrthoDB" id="107371at2"/>
<dbReference type="InterPro" id="IPR006626">
    <property type="entry name" value="PbH1"/>
</dbReference>
<dbReference type="RefSeq" id="WP_103932246.1">
    <property type="nucleotide sequence ID" value="NZ_FNVA01000002.1"/>
</dbReference>
<name>A0A1H5VTB1_9BACT</name>
<organism evidence="6 7">
    <name type="scientific">Bryocella elongata</name>
    <dbReference type="NCBI Taxonomy" id="863522"/>
    <lineage>
        <taxon>Bacteria</taxon>
        <taxon>Pseudomonadati</taxon>
        <taxon>Acidobacteriota</taxon>
        <taxon>Terriglobia</taxon>
        <taxon>Terriglobales</taxon>
        <taxon>Acidobacteriaceae</taxon>
        <taxon>Bryocella</taxon>
    </lineage>
</organism>
<dbReference type="PANTHER" id="PTHR31339:SF9">
    <property type="entry name" value="PLASMIN AND FIBRONECTIN-BINDING PROTEIN A"/>
    <property type="match status" value="1"/>
</dbReference>
<evidence type="ECO:0000256" key="2">
    <source>
        <dbReference type="ARBA" id="ARBA00022801"/>
    </source>
</evidence>
<dbReference type="PANTHER" id="PTHR31339">
    <property type="entry name" value="PECTIN LYASE-RELATED"/>
    <property type="match status" value="1"/>
</dbReference>
<keyword evidence="5" id="KW-0732">Signal</keyword>
<dbReference type="GO" id="GO:0004650">
    <property type="term" value="F:polygalacturonase activity"/>
    <property type="evidence" value="ECO:0007669"/>
    <property type="project" value="InterPro"/>
</dbReference>
<dbReference type="Pfam" id="PF00295">
    <property type="entry name" value="Glyco_hydro_28"/>
    <property type="match status" value="1"/>
</dbReference>
<dbReference type="AlphaFoldDB" id="A0A1H5VTB1"/>
<dbReference type="InterPro" id="IPR000743">
    <property type="entry name" value="Glyco_hydro_28"/>
</dbReference>
<dbReference type="InterPro" id="IPR012334">
    <property type="entry name" value="Pectin_lyas_fold"/>
</dbReference>
<dbReference type="PROSITE" id="PS00502">
    <property type="entry name" value="POLYGALACTURONASE"/>
    <property type="match status" value="1"/>
</dbReference>
<comment type="similarity">
    <text evidence="1 4">Belongs to the glycosyl hydrolase 28 family.</text>
</comment>
<dbReference type="Proteomes" id="UP000236728">
    <property type="component" value="Unassembled WGS sequence"/>
</dbReference>
<accession>A0A1H5VTB1</accession>